<name>A0A6L2Q0Z2_COPFO</name>
<dbReference type="InParanoid" id="A0A6L2Q0Z2"/>
<evidence type="ECO:0000313" key="1">
    <source>
        <dbReference type="EMBL" id="GFG38446.1"/>
    </source>
</evidence>
<dbReference type="EMBL" id="BLKM01012991">
    <property type="protein sequence ID" value="GFG38446.1"/>
    <property type="molecule type" value="Genomic_DNA"/>
</dbReference>
<reference evidence="2" key="1">
    <citation type="submission" date="2020-01" db="EMBL/GenBank/DDBJ databases">
        <title>Draft genome sequence of the Termite Coptotermes fromosanus.</title>
        <authorList>
            <person name="Itakura S."/>
            <person name="Yosikawa Y."/>
            <person name="Umezawa K."/>
        </authorList>
    </citation>
    <scope>NUCLEOTIDE SEQUENCE [LARGE SCALE GENOMIC DNA]</scope>
</reference>
<dbReference type="Proteomes" id="UP000502823">
    <property type="component" value="Unassembled WGS sequence"/>
</dbReference>
<evidence type="ECO:0000313" key="2">
    <source>
        <dbReference type="Proteomes" id="UP000502823"/>
    </source>
</evidence>
<feature type="non-terminal residue" evidence="1">
    <location>
        <position position="64"/>
    </location>
</feature>
<sequence>LKSTLKGHRFQTAEEIKENSLQDLRAIPQNTFQYAFQNWGGGGGTAGSGVSTVKGSALKETSLF</sequence>
<accession>A0A6L2Q0Z2</accession>
<organism evidence="1 2">
    <name type="scientific">Coptotermes formosanus</name>
    <name type="common">Formosan subterranean termite</name>
    <dbReference type="NCBI Taxonomy" id="36987"/>
    <lineage>
        <taxon>Eukaryota</taxon>
        <taxon>Metazoa</taxon>
        <taxon>Ecdysozoa</taxon>
        <taxon>Arthropoda</taxon>
        <taxon>Hexapoda</taxon>
        <taxon>Insecta</taxon>
        <taxon>Pterygota</taxon>
        <taxon>Neoptera</taxon>
        <taxon>Polyneoptera</taxon>
        <taxon>Dictyoptera</taxon>
        <taxon>Blattodea</taxon>
        <taxon>Blattoidea</taxon>
        <taxon>Termitoidae</taxon>
        <taxon>Rhinotermitidae</taxon>
        <taxon>Coptotermes</taxon>
    </lineage>
</organism>
<keyword evidence="2" id="KW-1185">Reference proteome</keyword>
<gene>
    <name evidence="1" type="ORF">Cfor_02351</name>
</gene>
<dbReference type="AlphaFoldDB" id="A0A6L2Q0Z2"/>
<feature type="non-terminal residue" evidence="1">
    <location>
        <position position="1"/>
    </location>
</feature>
<protein>
    <submittedName>
        <fullName evidence="1">Uncharacterized protein</fullName>
    </submittedName>
</protein>
<comment type="caution">
    <text evidence="1">The sequence shown here is derived from an EMBL/GenBank/DDBJ whole genome shotgun (WGS) entry which is preliminary data.</text>
</comment>
<proteinExistence type="predicted"/>
<dbReference type="OrthoDB" id="10017160at2759"/>